<organism evidence="1 2">
    <name type="scientific">Rhizophagus irregularis (strain DAOM 181602 / DAOM 197198 / MUCL 43194)</name>
    <name type="common">Arbuscular mycorrhizal fungus</name>
    <name type="synonym">Glomus intraradices</name>
    <dbReference type="NCBI Taxonomy" id="747089"/>
    <lineage>
        <taxon>Eukaryota</taxon>
        <taxon>Fungi</taxon>
        <taxon>Fungi incertae sedis</taxon>
        <taxon>Mucoromycota</taxon>
        <taxon>Glomeromycotina</taxon>
        <taxon>Glomeromycetes</taxon>
        <taxon>Glomerales</taxon>
        <taxon>Glomeraceae</taxon>
        <taxon>Rhizophagus</taxon>
    </lineage>
</organism>
<dbReference type="Proteomes" id="UP000018888">
    <property type="component" value="Unassembled WGS sequence"/>
</dbReference>
<keyword evidence="2" id="KW-1185">Reference proteome</keyword>
<accession>A0A2P4PD15</accession>
<protein>
    <submittedName>
        <fullName evidence="1">Uncharacterized protein</fullName>
    </submittedName>
</protein>
<proteinExistence type="predicted"/>
<evidence type="ECO:0000313" key="2">
    <source>
        <dbReference type="Proteomes" id="UP000018888"/>
    </source>
</evidence>
<reference evidence="1 2" key="1">
    <citation type="journal article" date="2013" name="Proc. Natl. Acad. Sci. U.S.A.">
        <title>Genome of an arbuscular mycorrhizal fungus provides insight into the oldest plant symbiosis.</title>
        <authorList>
            <person name="Tisserant E."/>
            <person name="Malbreil M."/>
            <person name="Kuo A."/>
            <person name="Kohler A."/>
            <person name="Symeonidi A."/>
            <person name="Balestrini R."/>
            <person name="Charron P."/>
            <person name="Duensing N."/>
            <person name="Frei Dit Frey N."/>
            <person name="Gianinazzi-Pearson V."/>
            <person name="Gilbert L.B."/>
            <person name="Handa Y."/>
            <person name="Herr J.R."/>
            <person name="Hijri M."/>
            <person name="Koul R."/>
            <person name="Kawaguchi M."/>
            <person name="Krajinski F."/>
            <person name="Lammers P.J."/>
            <person name="Masclaux F.G."/>
            <person name="Murat C."/>
            <person name="Morin E."/>
            <person name="Ndikumana S."/>
            <person name="Pagni M."/>
            <person name="Petitpierre D."/>
            <person name="Requena N."/>
            <person name="Rosikiewicz P."/>
            <person name="Riley R."/>
            <person name="Saito K."/>
            <person name="San Clemente H."/>
            <person name="Shapiro H."/>
            <person name="van Tuinen D."/>
            <person name="Becard G."/>
            <person name="Bonfante P."/>
            <person name="Paszkowski U."/>
            <person name="Shachar-Hill Y.Y."/>
            <person name="Tuskan G.A."/>
            <person name="Young P.W."/>
            <person name="Sanders I.R."/>
            <person name="Henrissat B."/>
            <person name="Rensing S.A."/>
            <person name="Grigoriev I.V."/>
            <person name="Corradi N."/>
            <person name="Roux C."/>
            <person name="Martin F."/>
        </authorList>
    </citation>
    <scope>NUCLEOTIDE SEQUENCE [LARGE SCALE GENOMIC DNA]</scope>
    <source>
        <strain evidence="1 2">DAOM 197198</strain>
    </source>
</reference>
<dbReference type="EMBL" id="AUPC02000272">
    <property type="protein sequence ID" value="POG63273.1"/>
    <property type="molecule type" value="Genomic_DNA"/>
</dbReference>
<gene>
    <name evidence="1" type="ORF">GLOIN_2v1687898</name>
</gene>
<name>A0A2P4PD15_RHIID</name>
<evidence type="ECO:0000313" key="1">
    <source>
        <dbReference type="EMBL" id="POG63273.1"/>
    </source>
</evidence>
<reference evidence="1 2" key="2">
    <citation type="journal article" date="2018" name="New Phytol.">
        <title>High intraspecific genome diversity in the model arbuscular mycorrhizal symbiont Rhizophagus irregularis.</title>
        <authorList>
            <person name="Chen E.C.H."/>
            <person name="Morin E."/>
            <person name="Beaudet D."/>
            <person name="Noel J."/>
            <person name="Yildirir G."/>
            <person name="Ndikumana S."/>
            <person name="Charron P."/>
            <person name="St-Onge C."/>
            <person name="Giorgi J."/>
            <person name="Kruger M."/>
            <person name="Marton T."/>
            <person name="Ropars J."/>
            <person name="Grigoriev I.V."/>
            <person name="Hainaut M."/>
            <person name="Henrissat B."/>
            <person name="Roux C."/>
            <person name="Martin F."/>
            <person name="Corradi N."/>
        </authorList>
    </citation>
    <scope>NUCLEOTIDE SEQUENCE [LARGE SCALE GENOMIC DNA]</scope>
    <source>
        <strain evidence="1 2">DAOM 197198</strain>
    </source>
</reference>
<comment type="caution">
    <text evidence="1">The sequence shown here is derived from an EMBL/GenBank/DDBJ whole genome shotgun (WGS) entry which is preliminary data.</text>
</comment>
<dbReference type="AlphaFoldDB" id="A0A2P4PD15"/>
<sequence length="55" mass="6811">MIIQKLGLNLRISYRMVLMEKFFNIYQTLISKLHSMFYPQDFYLTRKLLILKMQH</sequence>